<evidence type="ECO:0000313" key="1">
    <source>
        <dbReference type="EMBL" id="KAJ3539552.1"/>
    </source>
</evidence>
<gene>
    <name evidence="1" type="ORF">NM208_g5443</name>
</gene>
<proteinExistence type="predicted"/>
<dbReference type="Proteomes" id="UP001148629">
    <property type="component" value="Unassembled WGS sequence"/>
</dbReference>
<evidence type="ECO:0000313" key="2">
    <source>
        <dbReference type="Proteomes" id="UP001148629"/>
    </source>
</evidence>
<comment type="caution">
    <text evidence="1">The sequence shown here is derived from an EMBL/GenBank/DDBJ whole genome shotgun (WGS) entry which is preliminary data.</text>
</comment>
<reference evidence="1" key="1">
    <citation type="submission" date="2022-08" db="EMBL/GenBank/DDBJ databases">
        <title>Genome Sequence of Fusarium decemcellulare.</title>
        <authorList>
            <person name="Buettner E."/>
        </authorList>
    </citation>
    <scope>NUCLEOTIDE SEQUENCE</scope>
    <source>
        <strain evidence="1">Babe19</strain>
    </source>
</reference>
<organism evidence="1 2">
    <name type="scientific">Fusarium decemcellulare</name>
    <dbReference type="NCBI Taxonomy" id="57161"/>
    <lineage>
        <taxon>Eukaryota</taxon>
        <taxon>Fungi</taxon>
        <taxon>Dikarya</taxon>
        <taxon>Ascomycota</taxon>
        <taxon>Pezizomycotina</taxon>
        <taxon>Sordariomycetes</taxon>
        <taxon>Hypocreomycetidae</taxon>
        <taxon>Hypocreales</taxon>
        <taxon>Nectriaceae</taxon>
        <taxon>Fusarium</taxon>
        <taxon>Fusarium decemcellulare species complex</taxon>
    </lineage>
</organism>
<accession>A0ACC1SGW0</accession>
<keyword evidence="2" id="KW-1185">Reference proteome</keyword>
<name>A0ACC1SGW0_9HYPO</name>
<dbReference type="EMBL" id="JANRMS010000455">
    <property type="protein sequence ID" value="KAJ3539552.1"/>
    <property type="molecule type" value="Genomic_DNA"/>
</dbReference>
<protein>
    <submittedName>
        <fullName evidence="1">Uncharacterized protein</fullName>
    </submittedName>
</protein>
<sequence length="249" mass="26438">MATYLITGSSRGLGLAICKLLAAKSPSEVHTVVAAFRTHTTSLEELSLNSPGRMHSVHLDVTDEKHVLQAVKILLGSRGLDVLINCAGIQNLTQGGIQAMVDLDHTFKTNVAGAHFVTKAFLPLLEDGSLKKIINISSGLGSIGLAGKYRAAPFPAYNVSKAALNMLTVQYALQLAEDGFTVVAISPGWIRTDLGGAEADLEVEASAKGVFELVSSICQEDNGKFLNIDVPDFVNSQGFQPYTGGEIPW</sequence>